<dbReference type="AlphaFoldDB" id="A0A166E9L6"/>
<dbReference type="InterPro" id="IPR002941">
    <property type="entry name" value="DNA_methylase_N4/N6"/>
</dbReference>
<sequence length="446" mass="50973">MIYPRLKLARNLLTDDGAIFISISDGEVENIKKICNEIFGDYNFVGNIIWNSTKSVTNTALISVSHTYNLIYFKNMDYFVKNRGEFRLPDDGEGFSNLDNDSRGLWKADPFQVGGWRPNQQYGITNPNTGKTYYPNANCSWKNDFDRFQELLKDNRIVFGKDGESAPQRKRFIWEAKERGKVSKTWWDDVETTTNGTQLLKKIFGGKSLFDNPKPIELIQKMLYLGTSENSIVLDFFSGSATTAHAVMKLNSENNENRKFIIVQIPEPTDEKSEAYKAGYKNIAEIGKERIRRAGDKILSESENKELDIGFKVFKLDSSNLNKWNPDYNNLEQTLIDSSENLVPGRTELDLIYEIMLKYGIDLTLAIEEYVIDNKKIYSIGFGSLLICLDDNITKEIATEIIKLKNELAPETIRVVFKDNGFASDSDKTNIKETLKSNDIDEFITI</sequence>
<feature type="domain" description="DNA methylase N-4/N-6" evidence="4">
    <location>
        <begin position="2"/>
        <end position="253"/>
    </location>
</feature>
<dbReference type="GO" id="GO:0003677">
    <property type="term" value="F:DNA binding"/>
    <property type="evidence" value="ECO:0007669"/>
    <property type="project" value="InterPro"/>
</dbReference>
<keyword evidence="3" id="KW-0949">S-adenosyl-L-methionine</keyword>
<evidence type="ECO:0000256" key="1">
    <source>
        <dbReference type="ARBA" id="ARBA00022603"/>
    </source>
</evidence>
<gene>
    <name evidence="5" type="ORF">MBCUR_00860</name>
</gene>
<dbReference type="STRING" id="49547.MBCUR_00860"/>
<dbReference type="Proteomes" id="UP000077245">
    <property type="component" value="Unassembled WGS sequence"/>
</dbReference>
<reference evidence="5 6" key="1">
    <citation type="submission" date="2016-04" db="EMBL/GenBank/DDBJ databases">
        <title>Genome sequence of Methanobrevibacter curvatus DSM 11111.</title>
        <authorList>
            <person name="Poehlein A."/>
            <person name="Seedorf H."/>
            <person name="Daniel R."/>
        </authorList>
    </citation>
    <scope>NUCLEOTIDE SEQUENCE [LARGE SCALE GENOMIC DNA]</scope>
    <source>
        <strain evidence="5 6">DSM 11111</strain>
    </source>
</reference>
<dbReference type="GO" id="GO:0008170">
    <property type="term" value="F:N-methyltransferase activity"/>
    <property type="evidence" value="ECO:0007669"/>
    <property type="project" value="InterPro"/>
</dbReference>
<evidence type="ECO:0000256" key="3">
    <source>
        <dbReference type="ARBA" id="ARBA00022691"/>
    </source>
</evidence>
<dbReference type="PRINTS" id="PR00506">
    <property type="entry name" value="D21N6MTFRASE"/>
</dbReference>
<dbReference type="PATRIC" id="fig|49547.3.peg.91"/>
<dbReference type="InterPro" id="IPR029063">
    <property type="entry name" value="SAM-dependent_MTases_sf"/>
</dbReference>
<evidence type="ECO:0000256" key="2">
    <source>
        <dbReference type="ARBA" id="ARBA00022679"/>
    </source>
</evidence>
<dbReference type="InterPro" id="IPR002295">
    <property type="entry name" value="N4/N6-MTase_EcoPI_Mod-like"/>
</dbReference>
<accession>A0A166E9L6</accession>
<keyword evidence="2" id="KW-0808">Transferase</keyword>
<dbReference type="EMBL" id="LWMV01000011">
    <property type="protein sequence ID" value="KZX16422.1"/>
    <property type="molecule type" value="Genomic_DNA"/>
</dbReference>
<name>A0A166E9L6_9EURY</name>
<evidence type="ECO:0000313" key="6">
    <source>
        <dbReference type="Proteomes" id="UP000077245"/>
    </source>
</evidence>
<dbReference type="PIRSF" id="PIRSF015855">
    <property type="entry name" value="TypeIII_Mtase_mKpnI"/>
    <property type="match status" value="1"/>
</dbReference>
<keyword evidence="1 5" id="KW-0489">Methyltransferase</keyword>
<dbReference type="Gene3D" id="3.40.50.150">
    <property type="entry name" value="Vaccinia Virus protein VP39"/>
    <property type="match status" value="1"/>
</dbReference>
<comment type="caution">
    <text evidence="5">The sequence shown here is derived from an EMBL/GenBank/DDBJ whole genome shotgun (WGS) entry which is preliminary data.</text>
</comment>
<dbReference type="OrthoDB" id="78302at2157"/>
<evidence type="ECO:0000259" key="4">
    <source>
        <dbReference type="Pfam" id="PF01555"/>
    </source>
</evidence>
<evidence type="ECO:0000313" key="5">
    <source>
        <dbReference type="EMBL" id="KZX16422.1"/>
    </source>
</evidence>
<dbReference type="GO" id="GO:0032259">
    <property type="term" value="P:methylation"/>
    <property type="evidence" value="ECO:0007669"/>
    <property type="project" value="UniProtKB-KW"/>
</dbReference>
<protein>
    <submittedName>
        <fullName evidence="5">DNA methylase</fullName>
    </submittedName>
</protein>
<dbReference type="Pfam" id="PF01555">
    <property type="entry name" value="N6_N4_Mtase"/>
    <property type="match status" value="1"/>
</dbReference>
<dbReference type="SUPFAM" id="SSF53335">
    <property type="entry name" value="S-adenosyl-L-methionine-dependent methyltransferases"/>
    <property type="match status" value="1"/>
</dbReference>
<proteinExistence type="predicted"/>
<organism evidence="5 6">
    <name type="scientific">Methanobrevibacter curvatus</name>
    <dbReference type="NCBI Taxonomy" id="49547"/>
    <lineage>
        <taxon>Archaea</taxon>
        <taxon>Methanobacteriati</taxon>
        <taxon>Methanobacteriota</taxon>
        <taxon>Methanomada group</taxon>
        <taxon>Methanobacteria</taxon>
        <taxon>Methanobacteriales</taxon>
        <taxon>Methanobacteriaceae</taxon>
        <taxon>Methanobrevibacter</taxon>
    </lineage>
</organism>
<keyword evidence="6" id="KW-1185">Reference proteome</keyword>